<dbReference type="EMBL" id="JBGMEK010000088">
    <property type="protein sequence ID" value="MFA0813358.1"/>
    <property type="molecule type" value="Genomic_DNA"/>
</dbReference>
<organism evidence="1 2">
    <name type="scientific">Microbulbifer epialgicus</name>
    <dbReference type="NCBI Taxonomy" id="393907"/>
    <lineage>
        <taxon>Bacteria</taxon>
        <taxon>Pseudomonadati</taxon>
        <taxon>Pseudomonadota</taxon>
        <taxon>Gammaproteobacteria</taxon>
        <taxon>Cellvibrionales</taxon>
        <taxon>Microbulbiferaceae</taxon>
        <taxon>Microbulbifer</taxon>
    </lineage>
</organism>
<sequence>MSDFYNRMADTALRLIARFGSEQTLHDVIPGVDDPITGQNSDDTPISQPIQVILQDYNLKESGLMYAEGQSIQRGDKKLTIAAAGLQWPPALTTEAEINGVRWRVVNIKEVNPTGTSLVYFCQVRK</sequence>
<gene>
    <name evidence="1" type="ORF">ACCI49_20880</name>
</gene>
<protein>
    <submittedName>
        <fullName evidence="1">Uncharacterized protein</fullName>
    </submittedName>
</protein>
<dbReference type="Proteomes" id="UP001569428">
    <property type="component" value="Unassembled WGS sequence"/>
</dbReference>
<proteinExistence type="predicted"/>
<dbReference type="RefSeq" id="WP_371841167.1">
    <property type="nucleotide sequence ID" value="NZ_JBGMEK010000088.1"/>
</dbReference>
<evidence type="ECO:0000313" key="2">
    <source>
        <dbReference type="Proteomes" id="UP001569428"/>
    </source>
</evidence>
<accession>A0ABV4P621</accession>
<reference evidence="1 2" key="1">
    <citation type="submission" date="2024-08" db="EMBL/GenBank/DDBJ databases">
        <authorList>
            <person name="Ishaq N."/>
        </authorList>
    </citation>
    <scope>NUCLEOTIDE SEQUENCE [LARGE SCALE GENOMIC DNA]</scope>
    <source>
        <strain evidence="1 2">DSM 18651</strain>
    </source>
</reference>
<evidence type="ECO:0000313" key="1">
    <source>
        <dbReference type="EMBL" id="MFA0813358.1"/>
    </source>
</evidence>
<name>A0ABV4P621_9GAMM</name>
<keyword evidence="2" id="KW-1185">Reference proteome</keyword>
<comment type="caution">
    <text evidence="1">The sequence shown here is derived from an EMBL/GenBank/DDBJ whole genome shotgun (WGS) entry which is preliminary data.</text>
</comment>